<feature type="region of interest" description="Disordered" evidence="1">
    <location>
        <begin position="75"/>
        <end position="95"/>
    </location>
</feature>
<proteinExistence type="predicted"/>
<protein>
    <submittedName>
        <fullName evidence="3">DDE-type integrase/transposase/recombinase</fullName>
    </submittedName>
</protein>
<dbReference type="PANTHER" id="PTHR46889:SF4">
    <property type="entry name" value="TRANSPOSASE INSO FOR INSERTION SEQUENCE ELEMENT IS911B-RELATED"/>
    <property type="match status" value="1"/>
</dbReference>
<dbReference type="InterPro" id="IPR012337">
    <property type="entry name" value="RNaseH-like_sf"/>
</dbReference>
<dbReference type="RefSeq" id="WP_377868464.1">
    <property type="nucleotide sequence ID" value="NZ_JBHMAY010000006.1"/>
</dbReference>
<dbReference type="InterPro" id="IPR001584">
    <property type="entry name" value="Integrase_cat-core"/>
</dbReference>
<dbReference type="InterPro" id="IPR036397">
    <property type="entry name" value="RNaseH_sf"/>
</dbReference>
<name>A0ABV7QEF8_9PSEU</name>
<gene>
    <name evidence="3" type="ORF">ACFORO_10305</name>
</gene>
<dbReference type="InterPro" id="IPR050900">
    <property type="entry name" value="Transposase_IS3/IS150/IS904"/>
</dbReference>
<dbReference type="PANTHER" id="PTHR46889">
    <property type="entry name" value="TRANSPOSASE INSF FOR INSERTION SEQUENCE IS3B-RELATED"/>
    <property type="match status" value="1"/>
</dbReference>
<feature type="compositionally biased region" description="Polar residues" evidence="1">
    <location>
        <begin position="80"/>
        <end position="89"/>
    </location>
</feature>
<dbReference type="EMBL" id="JBHRWI010000014">
    <property type="protein sequence ID" value="MFC3510554.1"/>
    <property type="molecule type" value="Genomic_DNA"/>
</dbReference>
<evidence type="ECO:0000313" key="3">
    <source>
        <dbReference type="EMBL" id="MFC3510554.1"/>
    </source>
</evidence>
<evidence type="ECO:0000256" key="1">
    <source>
        <dbReference type="SAM" id="MobiDB-lite"/>
    </source>
</evidence>
<feature type="domain" description="Integrase catalytic" evidence="2">
    <location>
        <begin position="14"/>
        <end position="79"/>
    </location>
</feature>
<accession>A0ABV7QEF8</accession>
<dbReference type="Proteomes" id="UP001595764">
    <property type="component" value="Unassembled WGS sequence"/>
</dbReference>
<dbReference type="SUPFAM" id="SSF53098">
    <property type="entry name" value="Ribonuclease H-like"/>
    <property type="match status" value="1"/>
</dbReference>
<evidence type="ECO:0000259" key="2">
    <source>
        <dbReference type="Pfam" id="PF00665"/>
    </source>
</evidence>
<dbReference type="Gene3D" id="3.30.420.10">
    <property type="entry name" value="Ribonuclease H-like superfamily/Ribonuclease H"/>
    <property type="match status" value="1"/>
</dbReference>
<organism evidence="3 4">
    <name type="scientific">Amycolatopsis halotolerans</name>
    <dbReference type="NCBI Taxonomy" id="330083"/>
    <lineage>
        <taxon>Bacteria</taxon>
        <taxon>Bacillati</taxon>
        <taxon>Actinomycetota</taxon>
        <taxon>Actinomycetes</taxon>
        <taxon>Pseudonocardiales</taxon>
        <taxon>Pseudonocardiaceae</taxon>
        <taxon>Amycolatopsis</taxon>
    </lineage>
</organism>
<evidence type="ECO:0000313" key="4">
    <source>
        <dbReference type="Proteomes" id="UP001595764"/>
    </source>
</evidence>
<comment type="caution">
    <text evidence="3">The sequence shown here is derived from an EMBL/GenBank/DDBJ whole genome shotgun (WGS) entry which is preliminary data.</text>
</comment>
<reference evidence="4" key="1">
    <citation type="journal article" date="2019" name="Int. J. Syst. Evol. Microbiol.">
        <title>The Global Catalogue of Microorganisms (GCM) 10K type strain sequencing project: providing services to taxonomists for standard genome sequencing and annotation.</title>
        <authorList>
            <consortium name="The Broad Institute Genomics Platform"/>
            <consortium name="The Broad Institute Genome Sequencing Center for Infectious Disease"/>
            <person name="Wu L."/>
            <person name="Ma J."/>
        </authorList>
    </citation>
    <scope>NUCLEOTIDE SEQUENCE [LARGE SCALE GENOMIC DNA]</scope>
    <source>
        <strain evidence="4">CGMCC 4.7682</strain>
    </source>
</reference>
<keyword evidence="4" id="KW-1185">Reference proteome</keyword>
<dbReference type="Pfam" id="PF00665">
    <property type="entry name" value="rve"/>
    <property type="match status" value="1"/>
</dbReference>
<sequence length="95" mass="10183">MTAENLLDRQFGADAPNTKWVTDVTEFRIGDRKLYLSPIIDLFDRSVVAWACGPSPSLDLTTTSLRGAIAALPPVPRRWSTPTRASGTGTAPGAP</sequence>